<gene>
    <name evidence="2" type="ORF">EHUX00137_LOCUS3150</name>
</gene>
<evidence type="ECO:0000256" key="1">
    <source>
        <dbReference type="SAM" id="MobiDB-lite"/>
    </source>
</evidence>
<feature type="region of interest" description="Disordered" evidence="1">
    <location>
        <begin position="1"/>
        <end position="41"/>
    </location>
</feature>
<proteinExistence type="predicted"/>
<name>A0A7S3RJ30_EMIHU</name>
<dbReference type="AlphaFoldDB" id="A0A7S3RJ30"/>
<reference evidence="2" key="1">
    <citation type="submission" date="2021-01" db="EMBL/GenBank/DDBJ databases">
        <authorList>
            <person name="Corre E."/>
            <person name="Pelletier E."/>
            <person name="Niang G."/>
            <person name="Scheremetjew M."/>
            <person name="Finn R."/>
            <person name="Kale V."/>
            <person name="Holt S."/>
            <person name="Cochrane G."/>
            <person name="Meng A."/>
            <person name="Brown T."/>
            <person name="Cohen L."/>
        </authorList>
    </citation>
    <scope>NUCLEOTIDE SEQUENCE</scope>
    <source>
        <strain evidence="2">379</strain>
    </source>
</reference>
<evidence type="ECO:0000313" key="2">
    <source>
        <dbReference type="EMBL" id="CAE0526072.1"/>
    </source>
</evidence>
<feature type="compositionally biased region" description="Basic residues" evidence="1">
    <location>
        <begin position="120"/>
        <end position="132"/>
    </location>
</feature>
<organism evidence="2">
    <name type="scientific">Emiliania huxleyi</name>
    <name type="common">Coccolithophore</name>
    <name type="synonym">Pontosphaera huxleyi</name>
    <dbReference type="NCBI Taxonomy" id="2903"/>
    <lineage>
        <taxon>Eukaryota</taxon>
        <taxon>Haptista</taxon>
        <taxon>Haptophyta</taxon>
        <taxon>Prymnesiophyceae</taxon>
        <taxon>Isochrysidales</taxon>
        <taxon>Noelaerhabdaceae</taxon>
        <taxon>Emiliania</taxon>
    </lineage>
</organism>
<feature type="compositionally biased region" description="Basic and acidic residues" evidence="1">
    <location>
        <begin position="8"/>
        <end position="17"/>
    </location>
</feature>
<dbReference type="EMBL" id="HBIR01004528">
    <property type="protein sequence ID" value="CAE0526072.1"/>
    <property type="molecule type" value="Transcribed_RNA"/>
</dbReference>
<protein>
    <submittedName>
        <fullName evidence="2">Uncharacterized protein</fullName>
    </submittedName>
</protein>
<feature type="region of interest" description="Disordered" evidence="1">
    <location>
        <begin position="100"/>
        <end position="132"/>
    </location>
</feature>
<accession>A0A7S3RJ30</accession>
<sequence length="132" mass="14279">MKAAPGQDDAREGRESEAPAEEDSEDPVLGCANKAPPSLASPVPCVAALAPENRRETMKNFSKQIVERGVSVRRREAIASAQALTRSPLLASERRLEVPRGVGPVSSLSLRHPSGLLHWTSRHQRTGKSHQT</sequence>